<feature type="compositionally biased region" description="Basic and acidic residues" evidence="1">
    <location>
        <begin position="784"/>
        <end position="796"/>
    </location>
</feature>
<feature type="region of interest" description="Disordered" evidence="1">
    <location>
        <begin position="784"/>
        <end position="824"/>
    </location>
</feature>
<evidence type="ECO:0000256" key="1">
    <source>
        <dbReference type="SAM" id="MobiDB-lite"/>
    </source>
</evidence>
<keyword evidence="2" id="KW-0472">Membrane</keyword>
<feature type="compositionally biased region" description="Polar residues" evidence="1">
    <location>
        <begin position="2666"/>
        <end position="2683"/>
    </location>
</feature>
<feature type="compositionally biased region" description="Polar residues" evidence="1">
    <location>
        <begin position="1409"/>
        <end position="1421"/>
    </location>
</feature>
<reference evidence="3" key="1">
    <citation type="submission" date="2021-02" db="EMBL/GenBank/DDBJ databases">
        <authorList>
            <person name="Steward A R."/>
        </authorList>
    </citation>
    <scope>NUCLEOTIDE SEQUENCE</scope>
</reference>
<feature type="compositionally biased region" description="Basic and acidic residues" evidence="1">
    <location>
        <begin position="2152"/>
        <end position="2162"/>
    </location>
</feature>
<feature type="compositionally biased region" description="Low complexity" evidence="1">
    <location>
        <begin position="2765"/>
        <end position="2784"/>
    </location>
</feature>
<comment type="caution">
    <text evidence="3">The sequence shown here is derived from an EMBL/GenBank/DDBJ whole genome shotgun (WGS) entry which is preliminary data.</text>
</comment>
<proteinExistence type="predicted"/>
<feature type="region of interest" description="Disordered" evidence="1">
    <location>
        <begin position="2222"/>
        <end position="2251"/>
    </location>
</feature>
<feature type="region of interest" description="Disordered" evidence="1">
    <location>
        <begin position="112"/>
        <end position="145"/>
    </location>
</feature>
<dbReference type="EMBL" id="CAJOBZ010000030">
    <property type="protein sequence ID" value="CAF4887613.1"/>
    <property type="molecule type" value="Genomic_DNA"/>
</dbReference>
<feature type="compositionally biased region" description="Basic and acidic residues" evidence="1">
    <location>
        <begin position="2236"/>
        <end position="2249"/>
    </location>
</feature>
<keyword evidence="2" id="KW-1133">Transmembrane helix</keyword>
<feature type="transmembrane region" description="Helical" evidence="2">
    <location>
        <begin position="9"/>
        <end position="34"/>
    </location>
</feature>
<protein>
    <submittedName>
        <fullName evidence="3">Uncharacterized protein</fullName>
    </submittedName>
</protein>
<feature type="region of interest" description="Disordered" evidence="1">
    <location>
        <begin position="1409"/>
        <end position="1433"/>
    </location>
</feature>
<feature type="compositionally biased region" description="Basic and acidic residues" evidence="1">
    <location>
        <begin position="127"/>
        <end position="143"/>
    </location>
</feature>
<feature type="compositionally biased region" description="Basic and acidic residues" evidence="1">
    <location>
        <begin position="1422"/>
        <end position="1433"/>
    </location>
</feature>
<feature type="compositionally biased region" description="Polar residues" evidence="1">
    <location>
        <begin position="2222"/>
        <end position="2235"/>
    </location>
</feature>
<feature type="compositionally biased region" description="Low complexity" evidence="1">
    <location>
        <begin position="2847"/>
        <end position="2861"/>
    </location>
</feature>
<feature type="region of interest" description="Disordered" evidence="1">
    <location>
        <begin position="2880"/>
        <end position="2940"/>
    </location>
</feature>
<evidence type="ECO:0000256" key="2">
    <source>
        <dbReference type="SAM" id="Phobius"/>
    </source>
</evidence>
<evidence type="ECO:0000313" key="3">
    <source>
        <dbReference type="EMBL" id="CAF4887613.1"/>
    </source>
</evidence>
<keyword evidence="2" id="KW-0812">Transmembrane</keyword>
<name>A0A821UCU9_9NEOP</name>
<feature type="region of interest" description="Disordered" evidence="1">
    <location>
        <begin position="2764"/>
        <end position="2793"/>
    </location>
</feature>
<organism evidence="3 4">
    <name type="scientific">Pieris macdunnoughi</name>
    <dbReference type="NCBI Taxonomy" id="345717"/>
    <lineage>
        <taxon>Eukaryota</taxon>
        <taxon>Metazoa</taxon>
        <taxon>Ecdysozoa</taxon>
        <taxon>Arthropoda</taxon>
        <taxon>Hexapoda</taxon>
        <taxon>Insecta</taxon>
        <taxon>Pterygota</taxon>
        <taxon>Neoptera</taxon>
        <taxon>Endopterygota</taxon>
        <taxon>Lepidoptera</taxon>
        <taxon>Glossata</taxon>
        <taxon>Ditrysia</taxon>
        <taxon>Papilionoidea</taxon>
        <taxon>Pieridae</taxon>
        <taxon>Pierinae</taxon>
        <taxon>Pieris</taxon>
    </lineage>
</organism>
<feature type="compositionally biased region" description="Low complexity" evidence="1">
    <location>
        <begin position="2649"/>
        <end position="2660"/>
    </location>
</feature>
<keyword evidence="4" id="KW-1185">Reference proteome</keyword>
<feature type="region of interest" description="Disordered" evidence="1">
    <location>
        <begin position="2135"/>
        <end position="2162"/>
    </location>
</feature>
<gene>
    <name evidence="3" type="ORF">PMACD_LOCUS10167</name>
</gene>
<feature type="region of interest" description="Disordered" evidence="1">
    <location>
        <begin position="1629"/>
        <end position="1654"/>
    </location>
</feature>
<accession>A0A821UCU9</accession>
<feature type="compositionally biased region" description="Low complexity" evidence="1">
    <location>
        <begin position="2887"/>
        <end position="2900"/>
    </location>
</feature>
<dbReference type="Proteomes" id="UP000663880">
    <property type="component" value="Unassembled WGS sequence"/>
</dbReference>
<feature type="region of interest" description="Disordered" evidence="1">
    <location>
        <begin position="2628"/>
        <end position="2713"/>
    </location>
</feature>
<feature type="compositionally biased region" description="Low complexity" evidence="1">
    <location>
        <begin position="2684"/>
        <end position="2713"/>
    </location>
</feature>
<sequence>MSHCDYDTIFYRVFCATVLGIAFTFTVILTNVFIDIDGLLSKKDTVAESTSNFDSYRTEDVKNDVQYDDRSDDADPYRGKRSIEPDNFLFQVKNPNIKKMLTNKLANLLEELDEEESTKTNGNVEQMKADRESIDNNQRDKNSEQNNDNMLHLAMHNILLQGIIGHMDLNNVYKKVHLLVKNFYEHNTEKPNNAIETVKEIPEYTKQNEEDKFFEELLKCKTLKDQVNGIKNNSQQINKQKEPKVVIKTIIEINDKGKLQRDNSSNNNDIIGLIKLIYNGKSIKIEKLEDTFVKSDKDGGQMTTNAQKSDKKSSYFTGLPLIQEKQLSDPNWNKIIENYLKQYPVGKDFVKNIENKINRKKRQIKIHYLDSKHATDKPKTAEKIKKDDEELYIEIETHFDGKGIKGEKKKKLVRSLIDKIQKAIHDDGHTATHKKSMSNHIKIMKRNQDPIKMKNDLFLSKIVPAIRNIEHRQLDPISNIISPIDDNFNYNSDRIWNSKVPSQTFYSGQSGKNTYKIQEMGNLLANYNNEISKRNQKPITIEKNRFKNRVNDPSNMTFYLKDIDGSGFSVGFNQYVDEPPDMESLKLFNGVENLIQEYHNTYDNSNKIDKVSDNVSNEKREKYIEREQESISNSHVFRRSVNNEPNLNYSYKKFIKKLIKPLNYYKLWKLNGKSSNKIFTNREYKTSRSPGTINVVSKPIKINDLSVAFINNYYNEIPKKYSPDSLESRLKRRKRSVSVKKVSNLNSKIKLNRFINTNPKFNKKIFKNNKRNKRQVNKIRIIARERSKGKKSKEENVILLSPSDEYSNKKGNIPETDASDTQNSDTVPFSEFLNLNYPNQPLIDEYHYEPQTLSMPQYPHIFFEEQTSREYSREDNSVKPYRIQAKPNVRQLTYQPSEVITERSSAAFSNVKLPGVEEIVNAILPPKSNYKVTVKISPKNTSGIHTGFKEVHTSVNKSYDRNGIRYFSLLNVSQFSKVENVNESNIVPENRRNIPLAPVNNELREKEKQIQTLFQLHKKRIDSQLDNLKKEKSFIENVLQKKEIYEEIKIETNENFKDPNNQINVISKIEKPRTATPKTFCTVTQPLQTKERKHPDDQEKKILISTIQNNEQITKEILKKIDVNTDLLRQFLHKLTSQTMSPTTEHYERIYENNNYYHQTDLRNSSENKPISLPQIPYAEAMFKHKLSTQKPDFQIRKNQSRFFIDDLEDYNSVHLTLLLFELHFIALDCHPKPETNNTETFEIKQLPEEVVQFINTKPDEPVIREIFFYHIIEKPYLKKDPKTGEEVILGKRPLKTCAVRNSKEEAERARKAHPAAHLWMGHGWEPPPNTTTAPRVCTTRLVISRLKDTKAGESVIHASKRRAADVSLQVLEPASPIRKYEGAAKMTLAAARVSPDDQEPDFDESIRPFTNGQGYQYFDSQSKEPTEKDADDKHVKIKRDFSIDTNDTTIPIHVGNTNKNVERRLDKNKKTEDESTKTIENLKYQPVMDNHRNVIYTNSPRNMYAKNEPFKNRVRNMFNHLPSAKQRHTYGMSLHSGFGNIWNNIQSLPFINKIGSLFTPLKNGIEIPINNKKDMEPVVKENPLPTYITNLEIPPAPKILEPTYIKPVTTSRPNTSMEEQFYSSNALRKNKSQDSFKDTSSVPGGFTSEKNEINPGKIYVNENQKTSNDDINELPESNDLTDDTKEAFVNQNNINLRNENKIDEALAGNLQSDVEETEINPVPIKTSPTINDNTKENNEDIASNKHSSFYDKLKKSFKNLLNRLPFKRKPLGENIVKESIGPKKIPTTLNEITPGTYGMSLKNNGGFVWNDLDSKHSTFINVGETPLVDKKDHIPAEPNAESTVGLSHFNDNIVKTTTSTATTNIHTNKQTDSIETSSQIPTNTENTFTTKNVQTTTKIEIEATIGNSHKIIETDSTTSSDIKTPELTNTDTKNQTLVPEILKTTDAVLTTTEVIKTTTKQSTFNKTEITTDNNEITTTEYVDTLTNLTTTVDIKNQTQVSDISSTTDAVLTTTEVIKTTAKQSTFNKTEITKDNNEITTTEHGDTVTNITTIATKEADTNIENSNQDITTQSLSTGITTIGPEVSKNNDIESTTATSLNKTTDKISEPNAKNFTGTSKSNVTTSEILEINNSTTEAQQQSKHFDNIPQKNDTKSHSKGESIKSDLNKLLEKKVFWDWLTGWTSAYFNVLDESIKELVREEVALELKNITELVKNKYNETDVSPTTSIPEINSNETRKSQDDTHDHLTISKPSANISDIESDESINTKNFTGVNIAGDTINGKTIKVTNIFIFMNDNPNNTLKPIVNKSLKYANHTNKRITESTDNVAIIVTTTSRTVLSENDKEKTMSKSNDTSSITNNSYTIKNNTETNLKISTTTTSAASEFTTNEIPAAKNSTNSASTTEKILTTIHQPNLVVTSPSTQKSSSEKTADFVTSENINATTISNNQDIEKISTTLTTIDKTSTINSINSVPEPLITTKSANISTEVTTLTTPLENTTTTTKISPITTESGIGNLNTTKITTQTVSSSTPTSATADFVTSENINATTISNNLATETNSTTLSTIDKTSTINSIKSVTEPLITTKSANISTEVTTLTTPLENTMTTTKISPITTESGIGNLNTTKITTQTVSSNTPTSATEALKDDSTITAATTDSSTTPLNKKANANQTTTPALQNNSYEQNSTTLNNTTSTSSYNTENNSSTEATTTTSSDTKIGVNVTTEVSIANATLMNSTIKEINNDSSTTTVSDKDINLITEATTIKESTNNTETQTTNSEQHSTTEGTPANNSAIKDSLPNITTAMLNSSMNITESSTVENSNSTTTVSGKYINLITEATMIKEYTNNTETQTTNSEQHSTTEGTLANNSAIKDSLPNVTTAMPNSTMNFTESSTVENSNSTEDSKNTQDTKTTTEKATESTTISTTVLDKANKSQNTTRHK</sequence>
<feature type="region of interest" description="Disordered" evidence="1">
    <location>
        <begin position="2847"/>
        <end position="2868"/>
    </location>
</feature>
<dbReference type="OrthoDB" id="3936150at2759"/>
<evidence type="ECO:0000313" key="4">
    <source>
        <dbReference type="Proteomes" id="UP000663880"/>
    </source>
</evidence>
<feature type="compositionally biased region" description="Polar residues" evidence="1">
    <location>
        <begin position="2628"/>
        <end position="2641"/>
    </location>
</feature>
<feature type="compositionally biased region" description="Basic and acidic residues" evidence="1">
    <location>
        <begin position="2901"/>
        <end position="2917"/>
    </location>
</feature>